<dbReference type="Proteomes" id="UP000011135">
    <property type="component" value="Unassembled WGS sequence"/>
</dbReference>
<dbReference type="RefSeq" id="WP_009582820.1">
    <property type="nucleotide sequence ID" value="NZ_AMZN01000089.1"/>
</dbReference>
<proteinExistence type="predicted"/>
<protein>
    <submittedName>
        <fullName evidence="1">Uncharacterized protein</fullName>
    </submittedName>
</protein>
<reference evidence="1 2" key="1">
    <citation type="submission" date="2012-12" db="EMBL/GenBank/DDBJ databases">
        <title>Genome assembly of Fulvivirga imtechensis AK7.</title>
        <authorList>
            <person name="Nupur N."/>
            <person name="Khatri I."/>
            <person name="Kumar R."/>
            <person name="Subramanian S."/>
            <person name="Pinnaka A."/>
        </authorList>
    </citation>
    <scope>NUCLEOTIDE SEQUENCE [LARGE SCALE GENOMIC DNA]</scope>
    <source>
        <strain evidence="1 2">AK7</strain>
    </source>
</reference>
<sequence>MKALTITPNPYSMEKEAVKTQKAVKKDCKAPDFEWQSYLKEDHNHNIALSLFNK</sequence>
<comment type="caution">
    <text evidence="1">The sequence shown here is derived from an EMBL/GenBank/DDBJ whole genome shotgun (WGS) entry which is preliminary data.</text>
</comment>
<organism evidence="1 2">
    <name type="scientific">Fulvivirga imtechensis AK7</name>
    <dbReference type="NCBI Taxonomy" id="1237149"/>
    <lineage>
        <taxon>Bacteria</taxon>
        <taxon>Pseudomonadati</taxon>
        <taxon>Bacteroidota</taxon>
        <taxon>Cytophagia</taxon>
        <taxon>Cytophagales</taxon>
        <taxon>Fulvivirgaceae</taxon>
        <taxon>Fulvivirga</taxon>
    </lineage>
</organism>
<gene>
    <name evidence="1" type="ORF">C900_05710</name>
</gene>
<keyword evidence="2" id="KW-1185">Reference proteome</keyword>
<evidence type="ECO:0000313" key="1">
    <source>
        <dbReference type="EMBL" id="ELR68884.1"/>
    </source>
</evidence>
<dbReference type="EMBL" id="AMZN01000089">
    <property type="protein sequence ID" value="ELR68884.1"/>
    <property type="molecule type" value="Genomic_DNA"/>
</dbReference>
<name>L8JMZ2_9BACT</name>
<dbReference type="STRING" id="1237149.C900_05710"/>
<evidence type="ECO:0000313" key="2">
    <source>
        <dbReference type="Proteomes" id="UP000011135"/>
    </source>
</evidence>
<accession>L8JMZ2</accession>
<dbReference type="AlphaFoldDB" id="L8JMZ2"/>